<proteinExistence type="predicted"/>
<gene>
    <name evidence="1" type="ORF">PmP19_38</name>
</gene>
<reference evidence="1 2" key="1">
    <citation type="submission" date="2020-06" db="EMBL/GenBank/DDBJ databases">
        <title>Morphologic and genomic characterization of Proteus mirabilis lytic bacteriophage PmP19.</title>
        <authorList>
            <person name="Han S."/>
        </authorList>
    </citation>
    <scope>NUCLEOTIDE SEQUENCE [LARGE SCALE GENOMIC DNA]</scope>
</reference>
<protein>
    <submittedName>
        <fullName evidence="1">Uncharacterized protein</fullName>
    </submittedName>
</protein>
<dbReference type="EMBL" id="MT680615">
    <property type="protein sequence ID" value="QPI15944.1"/>
    <property type="molecule type" value="Genomic_DNA"/>
</dbReference>
<name>A0A7S9XDH5_9CAUD</name>
<accession>A0A7S9XDH5</accession>
<dbReference type="SUPFAM" id="SSF81301">
    <property type="entry name" value="Nucleotidyltransferase"/>
    <property type="match status" value="1"/>
</dbReference>
<evidence type="ECO:0000313" key="2">
    <source>
        <dbReference type="Proteomes" id="UP000594665"/>
    </source>
</evidence>
<organism evidence="1 2">
    <name type="scientific">Proteus phage PmP19</name>
    <dbReference type="NCBI Taxonomy" id="2759188"/>
    <lineage>
        <taxon>Viruses</taxon>
        <taxon>Duplodnaviria</taxon>
        <taxon>Heunggongvirae</taxon>
        <taxon>Uroviricota</taxon>
        <taxon>Caudoviricetes</taxon>
        <taxon>Autographivirales</taxon>
        <taxon>Autosignataviridae</taxon>
        <taxon>Molineuxvirinae</taxon>
        <taxon>Gansuvirus</taxon>
        <taxon>Gansuvirus PmP19</taxon>
    </lineage>
</organism>
<evidence type="ECO:0000313" key="1">
    <source>
        <dbReference type="EMBL" id="QPI15944.1"/>
    </source>
</evidence>
<sequence length="177" mass="20060">MSIKQLVAIHSLVKGVAGEGFFIAGGAVVDALYGKEPKDYDLVLTGHGMCEVETFHYLKPLSVKFGHLGFNTKVYQSYGLNLGEVVDPRSFQANFLGCMKVSMNNCQLDILVSRHPDMRTHVLHHDCNMNLVWFDGKGIRWEHGGDEPKVSELVFMDNIPEDRKERMRKKWATFQAM</sequence>
<keyword evidence="2" id="KW-1185">Reference proteome</keyword>
<dbReference type="Proteomes" id="UP000594665">
    <property type="component" value="Segment"/>
</dbReference>
<dbReference type="InterPro" id="IPR043519">
    <property type="entry name" value="NT_sf"/>
</dbReference>
<dbReference type="Gene3D" id="3.30.460.10">
    <property type="entry name" value="Beta Polymerase, domain 2"/>
    <property type="match status" value="1"/>
</dbReference>